<keyword evidence="1" id="KW-0812">Transmembrane</keyword>
<keyword evidence="3" id="KW-1185">Reference proteome</keyword>
<feature type="transmembrane region" description="Helical" evidence="1">
    <location>
        <begin position="15"/>
        <end position="39"/>
    </location>
</feature>
<dbReference type="Proteomes" id="UP000266723">
    <property type="component" value="Unassembled WGS sequence"/>
</dbReference>
<keyword evidence="1" id="KW-0472">Membrane</keyword>
<evidence type="ECO:0000313" key="3">
    <source>
        <dbReference type="Proteomes" id="UP000266723"/>
    </source>
</evidence>
<name>A0ABQ7CRT7_BRACR</name>
<reference evidence="2 3" key="1">
    <citation type="journal article" date="2020" name="BMC Genomics">
        <title>Intraspecific diversification of the crop wild relative Brassica cretica Lam. using demographic model selection.</title>
        <authorList>
            <person name="Kioukis A."/>
            <person name="Michalopoulou V.A."/>
            <person name="Briers L."/>
            <person name="Pirintsos S."/>
            <person name="Studholme D.J."/>
            <person name="Pavlidis P."/>
            <person name="Sarris P.F."/>
        </authorList>
    </citation>
    <scope>NUCLEOTIDE SEQUENCE [LARGE SCALE GENOMIC DNA]</scope>
    <source>
        <strain evidence="3">cv. PFS-1207/04</strain>
    </source>
</reference>
<gene>
    <name evidence="2" type="ORF">DY000_02013063</name>
</gene>
<comment type="caution">
    <text evidence="2">The sequence shown here is derived from an EMBL/GenBank/DDBJ whole genome shotgun (WGS) entry which is preliminary data.</text>
</comment>
<accession>A0ABQ7CRT7</accession>
<proteinExistence type="predicted"/>
<protein>
    <submittedName>
        <fullName evidence="2">Uncharacterized protein</fullName>
    </submittedName>
</protein>
<evidence type="ECO:0000313" key="2">
    <source>
        <dbReference type="EMBL" id="KAF3562104.1"/>
    </source>
</evidence>
<keyword evidence="1" id="KW-1133">Transmembrane helix</keyword>
<sequence>MCKALAMSHKEESSLYLVAWTINAPVVRAGLIGFVGAWFHGRLADKAKRDVEQCMSRSWTQYMAAGHSSVLAQFECNSWISWSTSSLS</sequence>
<dbReference type="EMBL" id="QGKV02000759">
    <property type="protein sequence ID" value="KAF3562104.1"/>
    <property type="molecule type" value="Genomic_DNA"/>
</dbReference>
<evidence type="ECO:0000256" key="1">
    <source>
        <dbReference type="SAM" id="Phobius"/>
    </source>
</evidence>
<organism evidence="2 3">
    <name type="scientific">Brassica cretica</name>
    <name type="common">Mustard</name>
    <dbReference type="NCBI Taxonomy" id="69181"/>
    <lineage>
        <taxon>Eukaryota</taxon>
        <taxon>Viridiplantae</taxon>
        <taxon>Streptophyta</taxon>
        <taxon>Embryophyta</taxon>
        <taxon>Tracheophyta</taxon>
        <taxon>Spermatophyta</taxon>
        <taxon>Magnoliopsida</taxon>
        <taxon>eudicotyledons</taxon>
        <taxon>Gunneridae</taxon>
        <taxon>Pentapetalae</taxon>
        <taxon>rosids</taxon>
        <taxon>malvids</taxon>
        <taxon>Brassicales</taxon>
        <taxon>Brassicaceae</taxon>
        <taxon>Brassiceae</taxon>
        <taxon>Brassica</taxon>
    </lineage>
</organism>